<organism evidence="6 7">
    <name type="scientific">Chaetoceros tenuissimus</name>
    <dbReference type="NCBI Taxonomy" id="426638"/>
    <lineage>
        <taxon>Eukaryota</taxon>
        <taxon>Sar</taxon>
        <taxon>Stramenopiles</taxon>
        <taxon>Ochrophyta</taxon>
        <taxon>Bacillariophyta</taxon>
        <taxon>Coscinodiscophyceae</taxon>
        <taxon>Chaetocerotophycidae</taxon>
        <taxon>Chaetocerotales</taxon>
        <taxon>Chaetocerotaceae</taxon>
        <taxon>Chaetoceros</taxon>
    </lineage>
</organism>
<feature type="region of interest" description="Disordered" evidence="4">
    <location>
        <begin position="1"/>
        <end position="38"/>
    </location>
</feature>
<reference evidence="6 7" key="1">
    <citation type="journal article" date="2021" name="Sci. Rep.">
        <title>The genome of the diatom Chaetoceros tenuissimus carries an ancient integrated fragment of an extant virus.</title>
        <authorList>
            <person name="Hongo Y."/>
            <person name="Kimura K."/>
            <person name="Takaki Y."/>
            <person name="Yoshida Y."/>
            <person name="Baba S."/>
            <person name="Kobayashi G."/>
            <person name="Nagasaki K."/>
            <person name="Hano T."/>
            <person name="Tomaru Y."/>
        </authorList>
    </citation>
    <scope>NUCLEOTIDE SEQUENCE [LARGE SCALE GENOMIC DNA]</scope>
    <source>
        <strain evidence="6 7">NIES-3715</strain>
    </source>
</reference>
<dbReference type="EMBL" id="BLLK01000020">
    <property type="protein sequence ID" value="GFH44969.1"/>
    <property type="molecule type" value="Genomic_DNA"/>
</dbReference>
<name>A0AAD3CHL1_9STRA</name>
<dbReference type="Gene3D" id="1.25.40.1040">
    <property type="match status" value="2"/>
</dbReference>
<evidence type="ECO:0000256" key="1">
    <source>
        <dbReference type="ARBA" id="ARBA00004123"/>
    </source>
</evidence>
<dbReference type="InterPro" id="IPR008847">
    <property type="entry name" value="Suf"/>
</dbReference>
<dbReference type="GO" id="GO:0005634">
    <property type="term" value="C:nucleus"/>
    <property type="evidence" value="ECO:0007669"/>
    <property type="project" value="UniProtKB-SubCell"/>
</dbReference>
<evidence type="ECO:0000313" key="6">
    <source>
        <dbReference type="EMBL" id="GFH44969.1"/>
    </source>
</evidence>
<dbReference type="GO" id="GO:0003729">
    <property type="term" value="F:mRNA binding"/>
    <property type="evidence" value="ECO:0007669"/>
    <property type="project" value="TreeGrafter"/>
</dbReference>
<keyword evidence="3" id="KW-0539">Nucleus</keyword>
<dbReference type="PANTHER" id="PTHR19980:SF0">
    <property type="entry name" value="CLEAVAGE STIMULATION FACTOR SUBUNIT 3"/>
    <property type="match status" value="1"/>
</dbReference>
<evidence type="ECO:0000256" key="2">
    <source>
        <dbReference type="ARBA" id="ARBA00022737"/>
    </source>
</evidence>
<comment type="subcellular location">
    <subcellularLocation>
        <location evidence="1">Nucleus</location>
    </subcellularLocation>
</comment>
<dbReference type="InterPro" id="IPR011990">
    <property type="entry name" value="TPR-like_helical_dom_sf"/>
</dbReference>
<protein>
    <recommendedName>
        <fullName evidence="5">Suppressor of forked domain-containing protein</fullName>
    </recommendedName>
</protein>
<proteinExistence type="predicted"/>
<accession>A0AAD3CHL1</accession>
<feature type="domain" description="Suppressor of forked" evidence="5">
    <location>
        <begin position="716"/>
        <end position="855"/>
    </location>
</feature>
<keyword evidence="7" id="KW-1185">Reference proteome</keyword>
<dbReference type="PANTHER" id="PTHR19980">
    <property type="entry name" value="RNA CLEAVAGE STIMULATION FACTOR"/>
    <property type="match status" value="1"/>
</dbReference>
<sequence length="1107" mass="123617">MAESENAPKQSILLQGMDEAEDQDVDMQPSNTSAPEATMPSTSHVIITHQLISQIITPSPFQHHNDSGTADRYRSGLQRITQAPTRDVEAWEVIMNECTLLYRSQLLPQLDAERNKHKMMFQSSPSNSLLRISRSDELERQLDWVESCHGHLLKYFPYSSNYYNTILDMLLARSALPFESLQAGIEDDYSFGTAMNWVQSQTPLQIAAGMKIDAIFEFALGVKMDGTPASSELENKNNDETAMEADDAEQDKTEVTPLQTLSGMCTSSVELWLQYIQKRTRDARRQALQHHSVAKVDPTNPARQIIQLTTDGEELVRDWIVTAYETALNNGAAFAINNQLVWKQYLNFVKSWNVVATDGSGVNHALHTKQKELLRGIYQRLITLPMLGLDGLWKEYEAFERAQSEQLAVALIEEHQPKYQHARSVYLERQRVYSTHELRLGRLATPPVDFEFLDQYGNVKADVDEDDYQQKMKDEIELLAKWKRRNGYERTNPERLSPADLTIRIRQCYKDTVCCFMRHIEVWHEWSTWELLNPGAAGAGGSSSSASASKKKNAALAAGVLELGQKYIPDSTLLAYTHAQILENQHGDGRKTGSVSAGEEAIQVMRNFCKRAGNTLGYVILQRLVRKYKGVNEARAVFSEARRQLRIKPEDALDSSTTKTVHKSIVQEDGAQIGDDTVGQVDSTSTDASKGKMVMSRGEFYDNAETLEGITNEGSKSAKNIGFITWHLYASHATLEHRLNHLPKVASRVYELGLKKHRSFLSTPQFVLQYSSLLLELNDEENLRALLMRAISACEEQNELDGDDALGGNEKKLSERRELQRPLWDMMLKFESIISLRSGDLTSVQSLEARRRKALYGPYYENVAGGKINDDVGIGAQKASLSDTLIRTDGYENSSRIVNGLGRLVDSLEVTGILGEEPIASALSAFSAVDPGSVWKGDGCSGTSDASFRRRKLYQSEMESLSKMSLGKLSDTSGVAAASSSGRLTTARERLAQQNVSALQNSSVMGAVQSSPEWIRGMLMLLPATIRNYRGKAPPHMIDLALATLRENPLPPVRPVDENTVKINDTTSSKRQREDKNGDSSDEEDFQSSGYGSTFRARQKARLANAI</sequence>
<dbReference type="Proteomes" id="UP001054902">
    <property type="component" value="Unassembled WGS sequence"/>
</dbReference>
<dbReference type="GO" id="GO:0031124">
    <property type="term" value="P:mRNA 3'-end processing"/>
    <property type="evidence" value="ECO:0007669"/>
    <property type="project" value="InterPro"/>
</dbReference>
<feature type="compositionally biased region" description="Polar residues" evidence="4">
    <location>
        <begin position="28"/>
        <end position="38"/>
    </location>
</feature>
<evidence type="ECO:0000259" key="5">
    <source>
        <dbReference type="Pfam" id="PF05843"/>
    </source>
</evidence>
<dbReference type="SUPFAM" id="SSF48452">
    <property type="entry name" value="TPR-like"/>
    <property type="match status" value="2"/>
</dbReference>
<comment type="caution">
    <text evidence="6">The sequence shown here is derived from an EMBL/GenBank/DDBJ whole genome shotgun (WGS) entry which is preliminary data.</text>
</comment>
<evidence type="ECO:0000313" key="7">
    <source>
        <dbReference type="Proteomes" id="UP001054902"/>
    </source>
</evidence>
<gene>
    <name evidence="6" type="ORF">CTEN210_01443</name>
</gene>
<dbReference type="InterPro" id="IPR045243">
    <property type="entry name" value="Rna14-like"/>
</dbReference>
<feature type="region of interest" description="Disordered" evidence="4">
    <location>
        <begin position="227"/>
        <end position="251"/>
    </location>
</feature>
<dbReference type="Pfam" id="PF05843">
    <property type="entry name" value="Suf"/>
    <property type="match status" value="2"/>
</dbReference>
<evidence type="ECO:0000256" key="4">
    <source>
        <dbReference type="SAM" id="MobiDB-lite"/>
    </source>
</evidence>
<evidence type="ECO:0000256" key="3">
    <source>
        <dbReference type="ARBA" id="ARBA00023242"/>
    </source>
</evidence>
<feature type="domain" description="Suppressor of forked" evidence="5">
    <location>
        <begin position="303"/>
        <end position="648"/>
    </location>
</feature>
<dbReference type="AlphaFoldDB" id="A0AAD3CHL1"/>
<feature type="region of interest" description="Disordered" evidence="4">
    <location>
        <begin position="1049"/>
        <end position="1107"/>
    </location>
</feature>
<keyword evidence="2" id="KW-0677">Repeat</keyword>